<dbReference type="Proteomes" id="UP001165583">
    <property type="component" value="Unassembled WGS sequence"/>
</dbReference>
<dbReference type="CDD" id="cd04781">
    <property type="entry name" value="HTH_MerR-like_sg6"/>
    <property type="match status" value="1"/>
</dbReference>
<keyword evidence="4" id="KW-1185">Reference proteome</keyword>
<sequence>MKLLDISEVARRSGVKASALRYYEDKGLIASVGRRGIRRLFEPVVLQRLALIRLGQAGGFSLDELAAMLPPDDAPTIDRDALLAKADDLDQTIRRLSAMRDALRHAAACPAPSHFECATFQRYLKVAAKGGLPAAVPPLQA</sequence>
<reference evidence="3" key="1">
    <citation type="submission" date="2022-09" db="EMBL/GenBank/DDBJ databases">
        <title>Novosphingobium sp. Nov., a polycyclic aromatic hydrocarbon-degrading bacterium isolated form mangrove sediments in HongKong.</title>
        <authorList>
            <person name="Hu Z."/>
        </authorList>
    </citation>
    <scope>NUCLEOTIDE SEQUENCE</scope>
    <source>
        <strain evidence="3">HK4-1</strain>
    </source>
</reference>
<feature type="domain" description="HTH merR-type" evidence="2">
    <location>
        <begin position="3"/>
        <end position="71"/>
    </location>
</feature>
<dbReference type="PANTHER" id="PTHR30204:SF97">
    <property type="entry name" value="MERR FAMILY REGULATORY PROTEIN"/>
    <property type="match status" value="1"/>
</dbReference>
<dbReference type="PROSITE" id="PS50937">
    <property type="entry name" value="HTH_MERR_2"/>
    <property type="match status" value="1"/>
</dbReference>
<dbReference type="SUPFAM" id="SSF46955">
    <property type="entry name" value="Putative DNA-binding domain"/>
    <property type="match status" value="1"/>
</dbReference>
<dbReference type="Gene3D" id="1.10.1660.10">
    <property type="match status" value="1"/>
</dbReference>
<dbReference type="PRINTS" id="PR00040">
    <property type="entry name" value="HTHMERR"/>
</dbReference>
<evidence type="ECO:0000313" key="4">
    <source>
        <dbReference type="Proteomes" id="UP001165583"/>
    </source>
</evidence>
<dbReference type="InterPro" id="IPR047057">
    <property type="entry name" value="MerR_fam"/>
</dbReference>
<organism evidence="3 4">
    <name type="scientific">Novosphingobium mangrovi</name>
    <name type="common">ex Huang et al. 2023</name>
    <dbReference type="NCBI Taxonomy" id="2976432"/>
    <lineage>
        <taxon>Bacteria</taxon>
        <taxon>Pseudomonadati</taxon>
        <taxon>Pseudomonadota</taxon>
        <taxon>Alphaproteobacteria</taxon>
        <taxon>Sphingomonadales</taxon>
        <taxon>Sphingomonadaceae</taxon>
        <taxon>Novosphingobium</taxon>
    </lineage>
</organism>
<accession>A0ABT2I5D6</accession>
<dbReference type="PANTHER" id="PTHR30204">
    <property type="entry name" value="REDOX-CYCLING DRUG-SENSING TRANSCRIPTIONAL ACTIVATOR SOXR"/>
    <property type="match status" value="1"/>
</dbReference>
<dbReference type="Pfam" id="PF13411">
    <property type="entry name" value="MerR_1"/>
    <property type="match status" value="1"/>
</dbReference>
<keyword evidence="1" id="KW-0238">DNA-binding</keyword>
<name>A0ABT2I5D6_9SPHN</name>
<dbReference type="PROSITE" id="PS00552">
    <property type="entry name" value="HTH_MERR_1"/>
    <property type="match status" value="1"/>
</dbReference>
<protein>
    <submittedName>
        <fullName evidence="3">Helix-turn-helix domain-containing protein</fullName>
    </submittedName>
</protein>
<dbReference type="SMART" id="SM00422">
    <property type="entry name" value="HTH_MERR"/>
    <property type="match status" value="1"/>
</dbReference>
<evidence type="ECO:0000256" key="1">
    <source>
        <dbReference type="ARBA" id="ARBA00023125"/>
    </source>
</evidence>
<evidence type="ECO:0000313" key="3">
    <source>
        <dbReference type="EMBL" id="MCT2399762.1"/>
    </source>
</evidence>
<gene>
    <name evidence="3" type="ORF">NZK81_09385</name>
</gene>
<proteinExistence type="predicted"/>
<dbReference type="InterPro" id="IPR009061">
    <property type="entry name" value="DNA-bd_dom_put_sf"/>
</dbReference>
<evidence type="ECO:0000259" key="2">
    <source>
        <dbReference type="PROSITE" id="PS50937"/>
    </source>
</evidence>
<dbReference type="RefSeq" id="WP_260045864.1">
    <property type="nucleotide sequence ID" value="NZ_JANZXA010000005.1"/>
</dbReference>
<dbReference type="InterPro" id="IPR000551">
    <property type="entry name" value="MerR-type_HTH_dom"/>
</dbReference>
<comment type="caution">
    <text evidence="3">The sequence shown here is derived from an EMBL/GenBank/DDBJ whole genome shotgun (WGS) entry which is preliminary data.</text>
</comment>
<dbReference type="EMBL" id="JANZXA010000005">
    <property type="protein sequence ID" value="MCT2399762.1"/>
    <property type="molecule type" value="Genomic_DNA"/>
</dbReference>